<keyword evidence="2" id="KW-0963">Cytoplasm</keyword>
<comment type="caution">
    <text evidence="11">The sequence shown here is derived from an EMBL/GenBank/DDBJ whole genome shotgun (WGS) entry which is preliminary data.</text>
</comment>
<feature type="compositionally biased region" description="Pro residues" evidence="9">
    <location>
        <begin position="11"/>
        <end position="21"/>
    </location>
</feature>
<sequence>MSGPDVLKGPPKAPPPAPPTQAPRKQESKSAVNGNSVKEYIISDKDPVGFDLLPDQLVNKCVERGFPLNILCLGETGIGKSTLMDTLFRKNFDTKPAAHNDNEVTLKEHRHDMQEKQVRLKLTIIDTVNFSDQIDKSESYKPIVKYIEDQFESYLQEELKVRRALHAYHDTRVHVCLYFIPPTGLTLKELDIATMKALEKRVNIIPIIAKADSITKPELLQFKTNIIQKLKEHKVHIYQCPTDDPIVAKANQKFNEDMPFAVVGSTEEIKQGGKTIRARQYPWGIVQVENEQHCDFVKLREMFIRTNMEDLRETTHSVHYELYRKTKLSEMGLVDDDKKSLQEAYQEKKREHKQNMERAEENVRENFIRRVKVKESELKEKEKELHDRYEELKKQHSEEKRKLEEDRDRLKAEMEDFNKRKTLGSSKRKK</sequence>
<keyword evidence="6" id="KW-0206">Cytoskeleton</keyword>
<dbReference type="OrthoDB" id="416553at2759"/>
<comment type="subcellular location">
    <subcellularLocation>
        <location evidence="1">Cytoplasm</location>
        <location evidence="1">Cytoskeleton</location>
    </subcellularLocation>
</comment>
<feature type="region of interest" description="Disordered" evidence="9">
    <location>
        <begin position="1"/>
        <end position="35"/>
    </location>
</feature>
<dbReference type="SUPFAM" id="SSF52540">
    <property type="entry name" value="P-loop containing nucleoside triphosphate hydrolases"/>
    <property type="match status" value="1"/>
</dbReference>
<organism evidence="11 12">
    <name type="scientific">Dimorphilus gyrociliatus</name>
    <dbReference type="NCBI Taxonomy" id="2664684"/>
    <lineage>
        <taxon>Eukaryota</taxon>
        <taxon>Metazoa</taxon>
        <taxon>Spiralia</taxon>
        <taxon>Lophotrochozoa</taxon>
        <taxon>Annelida</taxon>
        <taxon>Polychaeta</taxon>
        <taxon>Polychaeta incertae sedis</taxon>
        <taxon>Dinophilidae</taxon>
        <taxon>Dimorphilus</taxon>
    </lineage>
</organism>
<dbReference type="InterPro" id="IPR030379">
    <property type="entry name" value="G_SEPTIN_dom"/>
</dbReference>
<feature type="compositionally biased region" description="Basic and acidic residues" evidence="9">
    <location>
        <begin position="380"/>
        <end position="419"/>
    </location>
</feature>
<gene>
    <name evidence="11" type="ORF">DGYR_LOCUS4883</name>
</gene>
<dbReference type="GO" id="GO:0005856">
    <property type="term" value="C:cytoskeleton"/>
    <property type="evidence" value="ECO:0007669"/>
    <property type="project" value="UniProtKB-SubCell"/>
</dbReference>
<evidence type="ECO:0000256" key="7">
    <source>
        <dbReference type="PIRNR" id="PIRNR006698"/>
    </source>
</evidence>
<accession>A0A7I8VIY3</accession>
<evidence type="ECO:0000256" key="6">
    <source>
        <dbReference type="ARBA" id="ARBA00023212"/>
    </source>
</evidence>
<evidence type="ECO:0000256" key="4">
    <source>
        <dbReference type="ARBA" id="ARBA00023054"/>
    </source>
</evidence>
<evidence type="ECO:0000256" key="2">
    <source>
        <dbReference type="ARBA" id="ARBA00022490"/>
    </source>
</evidence>
<evidence type="ECO:0000256" key="9">
    <source>
        <dbReference type="SAM" id="MobiDB-lite"/>
    </source>
</evidence>
<dbReference type="PANTHER" id="PTHR18884">
    <property type="entry name" value="SEPTIN"/>
    <property type="match status" value="1"/>
</dbReference>
<protein>
    <recommendedName>
        <fullName evidence="7">Septin</fullName>
    </recommendedName>
</protein>
<dbReference type="EMBL" id="CAJFCJ010000006">
    <property type="protein sequence ID" value="CAD5116242.1"/>
    <property type="molecule type" value="Genomic_DNA"/>
</dbReference>
<feature type="region of interest" description="Disordered" evidence="9">
    <location>
        <begin position="380"/>
        <end position="430"/>
    </location>
</feature>
<dbReference type="InterPro" id="IPR016491">
    <property type="entry name" value="Septin"/>
</dbReference>
<dbReference type="CDD" id="cd01850">
    <property type="entry name" value="CDC_Septin"/>
    <property type="match status" value="1"/>
</dbReference>
<feature type="compositionally biased region" description="Basic residues" evidence="9">
    <location>
        <begin position="420"/>
        <end position="430"/>
    </location>
</feature>
<evidence type="ECO:0000256" key="5">
    <source>
        <dbReference type="ARBA" id="ARBA00023134"/>
    </source>
</evidence>
<dbReference type="Gene3D" id="3.40.50.300">
    <property type="entry name" value="P-loop containing nucleotide triphosphate hydrolases"/>
    <property type="match status" value="1"/>
</dbReference>
<name>A0A7I8VIY3_9ANNE</name>
<dbReference type="InterPro" id="IPR027417">
    <property type="entry name" value="P-loop_NTPase"/>
</dbReference>
<keyword evidence="5 8" id="KW-0342">GTP-binding</keyword>
<evidence type="ECO:0000313" key="12">
    <source>
        <dbReference type="Proteomes" id="UP000549394"/>
    </source>
</evidence>
<keyword evidence="12" id="KW-1185">Reference proteome</keyword>
<reference evidence="11 12" key="1">
    <citation type="submission" date="2020-08" db="EMBL/GenBank/DDBJ databases">
        <authorList>
            <person name="Hejnol A."/>
        </authorList>
    </citation>
    <scope>NUCLEOTIDE SEQUENCE [LARGE SCALE GENOMIC DNA]</scope>
</reference>
<dbReference type="PIRSF" id="PIRSF006698">
    <property type="entry name" value="Septin"/>
    <property type="match status" value="1"/>
</dbReference>
<evidence type="ECO:0000256" key="3">
    <source>
        <dbReference type="ARBA" id="ARBA00022741"/>
    </source>
</evidence>
<evidence type="ECO:0000256" key="8">
    <source>
        <dbReference type="RuleBase" id="RU004560"/>
    </source>
</evidence>
<evidence type="ECO:0000256" key="1">
    <source>
        <dbReference type="ARBA" id="ARBA00004245"/>
    </source>
</evidence>
<dbReference type="GO" id="GO:0005525">
    <property type="term" value="F:GTP binding"/>
    <property type="evidence" value="ECO:0007669"/>
    <property type="project" value="UniProtKB-UniRule"/>
</dbReference>
<dbReference type="AlphaFoldDB" id="A0A7I8VIY3"/>
<evidence type="ECO:0000313" key="11">
    <source>
        <dbReference type="EMBL" id="CAD5116242.1"/>
    </source>
</evidence>
<feature type="domain" description="Septin-type G" evidence="10">
    <location>
        <begin position="64"/>
        <end position="330"/>
    </location>
</feature>
<comment type="similarity">
    <text evidence="7 8">Belongs to the TRAFAC class TrmE-Era-EngA-EngB-Septin-like GTPase superfamily. Septin GTPase family.</text>
</comment>
<keyword evidence="4" id="KW-0175">Coiled coil</keyword>
<dbReference type="FunFam" id="3.40.50.300:FF:002048">
    <property type="entry name" value="Septin 6"/>
    <property type="match status" value="1"/>
</dbReference>
<dbReference type="Pfam" id="PF00735">
    <property type="entry name" value="Septin"/>
    <property type="match status" value="1"/>
</dbReference>
<dbReference type="PROSITE" id="PS51719">
    <property type="entry name" value="G_SEPTIN"/>
    <property type="match status" value="1"/>
</dbReference>
<evidence type="ECO:0000259" key="10">
    <source>
        <dbReference type="PROSITE" id="PS51719"/>
    </source>
</evidence>
<dbReference type="Proteomes" id="UP000549394">
    <property type="component" value="Unassembled WGS sequence"/>
</dbReference>
<keyword evidence="3 8" id="KW-0547">Nucleotide-binding</keyword>
<proteinExistence type="inferred from homology"/>